<protein>
    <recommendedName>
        <fullName evidence="4">Bacterial Pleckstrin homology domain-containing protein</fullName>
    </recommendedName>
</protein>
<organism evidence="2 3">
    <name type="scientific">Solitalea canadensis (strain ATCC 29591 / DSM 3403 / JCM 21819 / LMG 8368 / NBRC 15130 / NCIMB 12057 / USAM 9D)</name>
    <name type="common">Flexibacter canadensis</name>
    <dbReference type="NCBI Taxonomy" id="929556"/>
    <lineage>
        <taxon>Bacteria</taxon>
        <taxon>Pseudomonadati</taxon>
        <taxon>Bacteroidota</taxon>
        <taxon>Sphingobacteriia</taxon>
        <taxon>Sphingobacteriales</taxon>
        <taxon>Sphingobacteriaceae</taxon>
        <taxon>Solitalea</taxon>
    </lineage>
</organism>
<dbReference type="KEGG" id="scn:Solca_3243"/>
<dbReference type="eggNOG" id="ENOG5032Y0V">
    <property type="taxonomic scope" value="Bacteria"/>
</dbReference>
<evidence type="ECO:0000313" key="3">
    <source>
        <dbReference type="Proteomes" id="UP000007590"/>
    </source>
</evidence>
<accession>H8KWS4</accession>
<keyword evidence="1" id="KW-0472">Membrane</keyword>
<keyword evidence="3" id="KW-1185">Reference proteome</keyword>
<gene>
    <name evidence="2" type="ordered locus">Solca_3243</name>
</gene>
<evidence type="ECO:0008006" key="4">
    <source>
        <dbReference type="Google" id="ProtNLM"/>
    </source>
</evidence>
<dbReference type="HOGENOM" id="CLU_112305_0_0_10"/>
<dbReference type="RefSeq" id="WP_014681477.1">
    <property type="nucleotide sequence ID" value="NC_017770.1"/>
</dbReference>
<proteinExistence type="predicted"/>
<keyword evidence="1" id="KW-0812">Transmembrane</keyword>
<evidence type="ECO:0000313" key="2">
    <source>
        <dbReference type="EMBL" id="AFD08253.1"/>
    </source>
</evidence>
<name>H8KWS4_SOLCM</name>
<dbReference type="OrthoDB" id="582675at2"/>
<sequence>MFFEEKQRFNQWWIWLLTLSATIVPFVLFLNEWITNERIEKVLLFIIVAEILFVLLFKFALVLKTRVDSSGVHFQFFPFHLKFRTILWTAISSAYIRKYDPISEFGGWGIKGTWPFKNGRAYNVSGDEGLQLELTTGKKVLIGTNKTAELTEALNALKVYNKINAISI</sequence>
<dbReference type="STRING" id="929556.Solca_3243"/>
<dbReference type="Proteomes" id="UP000007590">
    <property type="component" value="Chromosome"/>
</dbReference>
<keyword evidence="1" id="KW-1133">Transmembrane helix</keyword>
<feature type="transmembrane region" description="Helical" evidence="1">
    <location>
        <begin position="42"/>
        <end position="63"/>
    </location>
</feature>
<dbReference type="AlphaFoldDB" id="H8KWS4"/>
<feature type="transmembrane region" description="Helical" evidence="1">
    <location>
        <begin position="12"/>
        <end position="30"/>
    </location>
</feature>
<evidence type="ECO:0000256" key="1">
    <source>
        <dbReference type="SAM" id="Phobius"/>
    </source>
</evidence>
<dbReference type="EMBL" id="CP003349">
    <property type="protein sequence ID" value="AFD08253.1"/>
    <property type="molecule type" value="Genomic_DNA"/>
</dbReference>
<reference evidence="2" key="1">
    <citation type="submission" date="2012-02" db="EMBL/GenBank/DDBJ databases">
        <title>The complete genome of Solitalea canadensis DSM 3403.</title>
        <authorList>
            <consortium name="US DOE Joint Genome Institute (JGI-PGF)"/>
            <person name="Lucas S."/>
            <person name="Copeland A."/>
            <person name="Lapidus A."/>
            <person name="Glavina del Rio T."/>
            <person name="Dalin E."/>
            <person name="Tice H."/>
            <person name="Bruce D."/>
            <person name="Goodwin L."/>
            <person name="Pitluck S."/>
            <person name="Peters L."/>
            <person name="Ovchinnikova G."/>
            <person name="Lu M."/>
            <person name="Kyrpides N."/>
            <person name="Mavromatis K."/>
            <person name="Ivanova N."/>
            <person name="Brettin T."/>
            <person name="Detter J.C."/>
            <person name="Han C."/>
            <person name="Larimer F."/>
            <person name="Land M."/>
            <person name="Hauser L."/>
            <person name="Markowitz V."/>
            <person name="Cheng J.-F."/>
            <person name="Hugenholtz P."/>
            <person name="Woyke T."/>
            <person name="Wu D."/>
            <person name="Spring S."/>
            <person name="Schroeder M."/>
            <person name="Kopitz M."/>
            <person name="Brambilla E."/>
            <person name="Klenk H.-P."/>
            <person name="Eisen J.A."/>
        </authorList>
    </citation>
    <scope>NUCLEOTIDE SEQUENCE</scope>
    <source>
        <strain evidence="2">DSM 3403</strain>
    </source>
</reference>